<dbReference type="InterPro" id="IPR029035">
    <property type="entry name" value="DHS-like_NAD/FAD-binding_dom"/>
</dbReference>
<dbReference type="Gene3D" id="3.40.50.1220">
    <property type="entry name" value="TPP-binding domain"/>
    <property type="match status" value="1"/>
</dbReference>
<evidence type="ECO:0000259" key="6">
    <source>
        <dbReference type="Pfam" id="PF02775"/>
    </source>
</evidence>
<keyword evidence="9" id="KW-1185">Reference proteome</keyword>
<dbReference type="SUPFAM" id="SSF52467">
    <property type="entry name" value="DHS-like NAD/FAD-binding domain"/>
    <property type="match status" value="1"/>
</dbReference>
<evidence type="ECO:0000313" key="8">
    <source>
        <dbReference type="EMBL" id="MEN2743225.1"/>
    </source>
</evidence>
<dbReference type="Pfam" id="PF00205">
    <property type="entry name" value="TPP_enzyme_M"/>
    <property type="match status" value="1"/>
</dbReference>
<evidence type="ECO:0000256" key="2">
    <source>
        <dbReference type="ARBA" id="ARBA00023052"/>
    </source>
</evidence>
<gene>
    <name evidence="8" type="ORF">ABCQ75_01560</name>
</gene>
<keyword evidence="2 3" id="KW-0786">Thiamine pyrophosphate</keyword>
<dbReference type="EMBL" id="JBDFRB010000001">
    <property type="protein sequence ID" value="MEN2743225.1"/>
    <property type="molecule type" value="Genomic_DNA"/>
</dbReference>
<proteinExistence type="inferred from homology"/>
<dbReference type="InterPro" id="IPR011766">
    <property type="entry name" value="TPP_enzyme_TPP-bd"/>
</dbReference>
<comment type="similarity">
    <text evidence="1 3">Belongs to the TPP enzyme family.</text>
</comment>
<evidence type="ECO:0000256" key="1">
    <source>
        <dbReference type="ARBA" id="ARBA00007812"/>
    </source>
</evidence>
<feature type="region of interest" description="Disordered" evidence="4">
    <location>
        <begin position="1"/>
        <end position="53"/>
    </location>
</feature>
<dbReference type="Gene3D" id="3.40.50.970">
    <property type="match status" value="2"/>
</dbReference>
<evidence type="ECO:0000259" key="5">
    <source>
        <dbReference type="Pfam" id="PF00205"/>
    </source>
</evidence>
<dbReference type="CDD" id="cd00568">
    <property type="entry name" value="TPP_enzymes"/>
    <property type="match status" value="1"/>
</dbReference>
<evidence type="ECO:0000313" key="9">
    <source>
        <dbReference type="Proteomes" id="UP001422074"/>
    </source>
</evidence>
<dbReference type="Pfam" id="PF02776">
    <property type="entry name" value="TPP_enzyme_N"/>
    <property type="match status" value="1"/>
</dbReference>
<sequence length="614" mass="63840">MSTEQQDTMAAHGGDHGDHGAAGAGAHGAGDGVVRPHEAQGGPAQREAGTRNGGDLVVETLEALGAKTVFGIPGQHALGLFDAMGRGNLQFVSSRVENNSAFAADGYSRATGEVGVLFLSTGPGALTSLAGLQEAYATGVPMVVVASQIPLEGLGARRKGMLHQLDDQKASAANVTKSQRLIQHASGIPSAIQDAWTDAISSPQGPVWVEIPQNVLLDPIVVPPVEDALAVAADNPPRVELVREAVKWLRESKRPAIIAGGGTRRGHAEKALLSIAEQLRAPVICTPGGNGAFPWEHPLSLQSWIEDRHMTDLLEDADVLVVVGSSLGEVTSNYFTFEPRGRIIQIDAEPRVLESNRPGLGIRADAGQALAAIDAALAEALAGGLGAGVGAGGTAAGAAHASDWHGKAPEDVVAEALAAVRARLESQDLDKELRFMADIRAAVPDDMQTFWDMTISAYWAWSCWDARQGQFHSAQGAGGLGFGFPAAIGGAVGLATTGRPARVLAVSGDGSAMYSISELATAKQHNVPVTWLIVDDGGYGILREYMVGAFGKATATELARPDFVALAESFGVPARRVAPEDVREALEEGFAADGPNVVVVETLLKMFAPTHLGD</sequence>
<accession>A0ABU9WYE8</accession>
<feature type="domain" description="Thiamine pyrophosphate enzyme central" evidence="5">
    <location>
        <begin position="242"/>
        <end position="373"/>
    </location>
</feature>
<dbReference type="RefSeq" id="WP_345882700.1">
    <property type="nucleotide sequence ID" value="NZ_JBDFRB010000001.1"/>
</dbReference>
<protein>
    <submittedName>
        <fullName evidence="8">Thiamine pyrophosphate-binding protein</fullName>
    </submittedName>
</protein>
<dbReference type="InterPro" id="IPR012000">
    <property type="entry name" value="Thiamin_PyroP_enz_cen_dom"/>
</dbReference>
<name>A0ABU9WYE8_9MICC</name>
<organism evidence="8 9">
    <name type="scientific">Sinomonas halotolerans</name>
    <dbReference type="NCBI Taxonomy" id="1644133"/>
    <lineage>
        <taxon>Bacteria</taxon>
        <taxon>Bacillati</taxon>
        <taxon>Actinomycetota</taxon>
        <taxon>Actinomycetes</taxon>
        <taxon>Micrococcales</taxon>
        <taxon>Micrococcaceae</taxon>
        <taxon>Sinomonas</taxon>
    </lineage>
</organism>
<dbReference type="PANTHER" id="PTHR18968:SF167">
    <property type="entry name" value="ACETOLACTATE SYNTHASE LARGE SUBUNIT ILVB2-RELATED"/>
    <property type="match status" value="1"/>
</dbReference>
<evidence type="ECO:0000259" key="7">
    <source>
        <dbReference type="Pfam" id="PF02776"/>
    </source>
</evidence>
<dbReference type="InterPro" id="IPR045229">
    <property type="entry name" value="TPP_enz"/>
</dbReference>
<dbReference type="Pfam" id="PF02775">
    <property type="entry name" value="TPP_enzyme_C"/>
    <property type="match status" value="1"/>
</dbReference>
<comment type="caution">
    <text evidence="8">The sequence shown here is derived from an EMBL/GenBank/DDBJ whole genome shotgun (WGS) entry which is preliminary data.</text>
</comment>
<dbReference type="Proteomes" id="UP001422074">
    <property type="component" value="Unassembled WGS sequence"/>
</dbReference>
<feature type="compositionally biased region" description="Gly residues" evidence="4">
    <location>
        <begin position="20"/>
        <end position="31"/>
    </location>
</feature>
<evidence type="ECO:0000256" key="4">
    <source>
        <dbReference type="SAM" id="MobiDB-lite"/>
    </source>
</evidence>
<feature type="domain" description="Thiamine pyrophosphate enzyme N-terminal TPP-binding" evidence="7">
    <location>
        <begin position="52"/>
        <end position="170"/>
    </location>
</feature>
<dbReference type="PANTHER" id="PTHR18968">
    <property type="entry name" value="THIAMINE PYROPHOSPHATE ENZYMES"/>
    <property type="match status" value="1"/>
</dbReference>
<reference evidence="8 9" key="1">
    <citation type="submission" date="2024-05" db="EMBL/GenBank/DDBJ databases">
        <title>Sinomonas sp. nov., isolated from a waste landfill.</title>
        <authorList>
            <person name="Zhao Y."/>
        </authorList>
    </citation>
    <scope>NUCLEOTIDE SEQUENCE [LARGE SCALE GENOMIC DNA]</scope>
    <source>
        <strain evidence="8 9">CCTCC AB2014300</strain>
    </source>
</reference>
<feature type="domain" description="Thiamine pyrophosphate enzyme TPP-binding" evidence="6">
    <location>
        <begin position="456"/>
        <end position="600"/>
    </location>
</feature>
<evidence type="ECO:0000256" key="3">
    <source>
        <dbReference type="RuleBase" id="RU362132"/>
    </source>
</evidence>
<dbReference type="CDD" id="cd07035">
    <property type="entry name" value="TPP_PYR_POX_like"/>
    <property type="match status" value="1"/>
</dbReference>
<dbReference type="InterPro" id="IPR012001">
    <property type="entry name" value="Thiamin_PyroP_enz_TPP-bd_dom"/>
</dbReference>
<dbReference type="SUPFAM" id="SSF52518">
    <property type="entry name" value="Thiamin diphosphate-binding fold (THDP-binding)"/>
    <property type="match status" value="2"/>
</dbReference>
<dbReference type="InterPro" id="IPR029061">
    <property type="entry name" value="THDP-binding"/>
</dbReference>